<name>A0A7J8HHK4_MOLMO</name>
<keyword evidence="2" id="KW-1185">Reference proteome</keyword>
<dbReference type="InParanoid" id="A0A7J8HHK4"/>
<evidence type="ECO:0000313" key="2">
    <source>
        <dbReference type="Proteomes" id="UP000550707"/>
    </source>
</evidence>
<dbReference type="Proteomes" id="UP000550707">
    <property type="component" value="Unassembled WGS sequence"/>
</dbReference>
<dbReference type="AlphaFoldDB" id="A0A7J8HHK4"/>
<sequence>MRRLGFARQLVRVGRLCDDDHDVTLLRGEAQLKTKARDKPGPARSEGLAQRGTPAVDLLRSWCSEFGLQSLQSVPLVDPGEGRQSDFPRRCVLFTATLTKYVCLASLSPLHRSEEGSITAGGRFPAVAFLSLRP</sequence>
<gene>
    <name evidence="1" type="ORF">HJG59_010941</name>
</gene>
<comment type="caution">
    <text evidence="1">The sequence shown here is derived from an EMBL/GenBank/DDBJ whole genome shotgun (WGS) entry which is preliminary data.</text>
</comment>
<protein>
    <submittedName>
        <fullName evidence="1">Uncharacterized protein</fullName>
    </submittedName>
</protein>
<organism evidence="1 2">
    <name type="scientific">Molossus molossus</name>
    <name type="common">Pallas' mastiff bat</name>
    <name type="synonym">Vespertilio molossus</name>
    <dbReference type="NCBI Taxonomy" id="27622"/>
    <lineage>
        <taxon>Eukaryota</taxon>
        <taxon>Metazoa</taxon>
        <taxon>Chordata</taxon>
        <taxon>Craniata</taxon>
        <taxon>Vertebrata</taxon>
        <taxon>Euteleostomi</taxon>
        <taxon>Mammalia</taxon>
        <taxon>Eutheria</taxon>
        <taxon>Laurasiatheria</taxon>
        <taxon>Chiroptera</taxon>
        <taxon>Yangochiroptera</taxon>
        <taxon>Molossidae</taxon>
        <taxon>Molossus</taxon>
    </lineage>
</organism>
<reference evidence="1 2" key="1">
    <citation type="journal article" date="2020" name="Nature">
        <title>Six reference-quality genomes reveal evolution of bat adaptations.</title>
        <authorList>
            <person name="Jebb D."/>
            <person name="Huang Z."/>
            <person name="Pippel M."/>
            <person name="Hughes G.M."/>
            <person name="Lavrichenko K."/>
            <person name="Devanna P."/>
            <person name="Winkler S."/>
            <person name="Jermiin L.S."/>
            <person name="Skirmuntt E.C."/>
            <person name="Katzourakis A."/>
            <person name="Burkitt-Gray L."/>
            <person name="Ray D.A."/>
            <person name="Sullivan K.A.M."/>
            <person name="Roscito J.G."/>
            <person name="Kirilenko B.M."/>
            <person name="Davalos L.M."/>
            <person name="Corthals A.P."/>
            <person name="Power M.L."/>
            <person name="Jones G."/>
            <person name="Ransome R.D."/>
            <person name="Dechmann D.K.N."/>
            <person name="Locatelli A.G."/>
            <person name="Puechmaille S.J."/>
            <person name="Fedrigo O."/>
            <person name="Jarvis E.D."/>
            <person name="Hiller M."/>
            <person name="Vernes S.C."/>
            <person name="Myers E.W."/>
            <person name="Teeling E.C."/>
        </authorList>
    </citation>
    <scope>NUCLEOTIDE SEQUENCE [LARGE SCALE GENOMIC DNA]</scope>
    <source>
        <strain evidence="1">MMolMol1</strain>
        <tissue evidence="1">Muscle</tissue>
    </source>
</reference>
<proteinExistence type="predicted"/>
<accession>A0A7J8HHK4</accession>
<dbReference type="EMBL" id="JACASF010000006">
    <property type="protein sequence ID" value="KAF6471550.1"/>
    <property type="molecule type" value="Genomic_DNA"/>
</dbReference>
<evidence type="ECO:0000313" key="1">
    <source>
        <dbReference type="EMBL" id="KAF6471550.1"/>
    </source>
</evidence>